<name>A0A4R3Q583_RHISU</name>
<comment type="caution">
    <text evidence="1">The sequence shown here is derived from an EMBL/GenBank/DDBJ whole genome shotgun (WGS) entry which is preliminary data.</text>
</comment>
<evidence type="ECO:0000313" key="2">
    <source>
        <dbReference type="Proteomes" id="UP000294576"/>
    </source>
</evidence>
<sequence length="204" mass="22735">MGEDSTAHGKGQALQIGTREGDRQIAIIGHGLTLPDRFELEPRIVLDSVVPKLELDMAARGSHDLTDYAAMVSTHEFGNFCVNVEDTSGAKQLSIKAWNALWIFHLLSVACRSPCFSLYAVTSAGHYSSANRTIFVRPRKEIATAIADQLNWAKRYKPTFYKLIDDPKFNTAMRCYGNAHSRFDLDVRIMLLWSGIEGPFIGGR</sequence>
<dbReference type="Proteomes" id="UP000294576">
    <property type="component" value="Unassembled WGS sequence"/>
</dbReference>
<dbReference type="AlphaFoldDB" id="A0A4R3Q583"/>
<accession>A0A4R3Q583</accession>
<evidence type="ECO:0000313" key="1">
    <source>
        <dbReference type="EMBL" id="TCU16388.1"/>
    </source>
</evidence>
<organism evidence="1 2">
    <name type="scientific">Rhizobium sullae</name>
    <name type="common">Rhizobium hedysari</name>
    <dbReference type="NCBI Taxonomy" id="50338"/>
    <lineage>
        <taxon>Bacteria</taxon>
        <taxon>Pseudomonadati</taxon>
        <taxon>Pseudomonadota</taxon>
        <taxon>Alphaproteobacteria</taxon>
        <taxon>Hyphomicrobiales</taxon>
        <taxon>Rhizobiaceae</taxon>
        <taxon>Rhizobium/Agrobacterium group</taxon>
        <taxon>Rhizobium</taxon>
    </lineage>
</organism>
<dbReference type="EMBL" id="SMBH01000005">
    <property type="protein sequence ID" value="TCU16388.1"/>
    <property type="molecule type" value="Genomic_DNA"/>
</dbReference>
<gene>
    <name evidence="1" type="ORF">EV132_105140</name>
</gene>
<protein>
    <submittedName>
        <fullName evidence="1">Uncharacterized protein</fullName>
    </submittedName>
</protein>
<reference evidence="1 2" key="1">
    <citation type="submission" date="2019-03" db="EMBL/GenBank/DDBJ databases">
        <title>Genomic Encyclopedia of Type Strains, Phase IV (KMG-V): Genome sequencing to study the core and pangenomes of soil and plant-associated prokaryotes.</title>
        <authorList>
            <person name="Whitman W."/>
        </authorList>
    </citation>
    <scope>NUCLEOTIDE SEQUENCE [LARGE SCALE GENOMIC DNA]</scope>
    <source>
        <strain evidence="1 2">Hc14</strain>
    </source>
</reference>
<proteinExistence type="predicted"/>